<comment type="caution">
    <text evidence="9">The sequence shown here is derived from an EMBL/GenBank/DDBJ whole genome shotgun (WGS) entry which is preliminary data.</text>
</comment>
<sequence>MKSSVVLKDRVLLLRELRHAGPLVVSVLVVVQLVISCVPALSALAMNNLVGRLLDEAPTAIAFAGLGAVILAGRLAQVWSAPVAYLAAQRVDAARRASLTERAVASEQIGVLEQPRTRELLRVARADPEFWAERTPGTGAAAQLDLIVRWIGVIAAAVVLASFAWWLAPLVIVPALVSRSIWRRQFMEHIEIERAGVLSGIEADHWRRLALDWTDGKESRTFGLQGWAVDRWREKLMLMLSPKWVAGVRGVLDQWQIAVVIGPPLIVAFGLIVRQADEPGGSVAAAAAVLGAGWAILNLLGFADALEIEGAIPGCRAYAELCTDVLPTAGAGAKPPVDRADEHKAPLVRFEGVSFSYSDGGPAVLDGLDLEIRPGELLAIVGLNGAGKSTLIKLLGGLYAPSAGRITVDGDDLRDSDPQGWRRRISIVFQDFARYHLSLLNNVTLGYGSVPTDRERAEMAAADSGLDRLVAELPQGWDTPLARARTGGVDLSGGQWQKVVLTRAMYAMRSGARLMVLDEPTAHLDVKSEFEVFHQLAQHKRHSGVVLISHRLSTVRLADRIVLLDRGRIEESGTHDELMRHDGAYAKLFTTQAERFNQGFDDRFDEGDVL</sequence>
<proteinExistence type="predicted"/>
<keyword evidence="2 7" id="KW-0812">Transmembrane</keyword>
<dbReference type="Pfam" id="PF00005">
    <property type="entry name" value="ABC_tran"/>
    <property type="match status" value="1"/>
</dbReference>
<dbReference type="SUPFAM" id="SSF52540">
    <property type="entry name" value="P-loop containing nucleoside triphosphate hydrolases"/>
    <property type="match status" value="1"/>
</dbReference>
<protein>
    <submittedName>
        <fullName evidence="9">ABC transporter ATP-binding protein</fullName>
    </submittedName>
</protein>
<dbReference type="Gene3D" id="3.40.50.300">
    <property type="entry name" value="P-loop containing nucleotide triphosphate hydrolases"/>
    <property type="match status" value="1"/>
</dbReference>
<evidence type="ECO:0000256" key="5">
    <source>
        <dbReference type="ARBA" id="ARBA00022989"/>
    </source>
</evidence>
<dbReference type="SUPFAM" id="SSF90123">
    <property type="entry name" value="ABC transporter transmembrane region"/>
    <property type="match status" value="1"/>
</dbReference>
<reference evidence="9" key="1">
    <citation type="submission" date="2020-01" db="EMBL/GenBank/DDBJ databases">
        <title>Insect and environment-associated Actinomycetes.</title>
        <authorList>
            <person name="Currrie C."/>
            <person name="Chevrette M."/>
            <person name="Carlson C."/>
            <person name="Stubbendieck R."/>
            <person name="Wendt-Pienkowski E."/>
        </authorList>
    </citation>
    <scope>NUCLEOTIDE SEQUENCE</scope>
    <source>
        <strain evidence="9">SID505</strain>
    </source>
</reference>
<feature type="domain" description="ABC transporter" evidence="8">
    <location>
        <begin position="348"/>
        <end position="591"/>
    </location>
</feature>
<evidence type="ECO:0000256" key="4">
    <source>
        <dbReference type="ARBA" id="ARBA00022840"/>
    </source>
</evidence>
<feature type="transmembrane region" description="Helical" evidence="7">
    <location>
        <begin position="150"/>
        <end position="177"/>
    </location>
</feature>
<dbReference type="GO" id="GO:0005524">
    <property type="term" value="F:ATP binding"/>
    <property type="evidence" value="ECO:0007669"/>
    <property type="project" value="UniProtKB-KW"/>
</dbReference>
<evidence type="ECO:0000259" key="8">
    <source>
        <dbReference type="PROSITE" id="PS50893"/>
    </source>
</evidence>
<dbReference type="PROSITE" id="PS50893">
    <property type="entry name" value="ABC_TRANSPORTER_2"/>
    <property type="match status" value="1"/>
</dbReference>
<dbReference type="InterPro" id="IPR039421">
    <property type="entry name" value="Type_1_exporter"/>
</dbReference>
<dbReference type="GO" id="GO:0034040">
    <property type="term" value="F:ATPase-coupled lipid transmembrane transporter activity"/>
    <property type="evidence" value="ECO:0007669"/>
    <property type="project" value="TreeGrafter"/>
</dbReference>
<accession>A0A6G3SVH9</accession>
<evidence type="ECO:0000313" key="9">
    <source>
        <dbReference type="EMBL" id="NEB86873.1"/>
    </source>
</evidence>
<evidence type="ECO:0000256" key="1">
    <source>
        <dbReference type="ARBA" id="ARBA00004651"/>
    </source>
</evidence>
<dbReference type="GO" id="GO:0016887">
    <property type="term" value="F:ATP hydrolysis activity"/>
    <property type="evidence" value="ECO:0007669"/>
    <property type="project" value="InterPro"/>
</dbReference>
<dbReference type="InterPro" id="IPR036640">
    <property type="entry name" value="ABC1_TM_sf"/>
</dbReference>
<dbReference type="InterPro" id="IPR003593">
    <property type="entry name" value="AAA+_ATPase"/>
</dbReference>
<dbReference type="InterPro" id="IPR003439">
    <property type="entry name" value="ABC_transporter-like_ATP-bd"/>
</dbReference>
<keyword evidence="4 9" id="KW-0067">ATP-binding</keyword>
<dbReference type="SMART" id="SM00382">
    <property type="entry name" value="AAA"/>
    <property type="match status" value="1"/>
</dbReference>
<evidence type="ECO:0000256" key="2">
    <source>
        <dbReference type="ARBA" id="ARBA00022692"/>
    </source>
</evidence>
<organism evidence="9">
    <name type="scientific">Streptomyces anulatus</name>
    <name type="common">Streptomyces chrysomallus</name>
    <dbReference type="NCBI Taxonomy" id="1892"/>
    <lineage>
        <taxon>Bacteria</taxon>
        <taxon>Bacillati</taxon>
        <taxon>Actinomycetota</taxon>
        <taxon>Actinomycetes</taxon>
        <taxon>Kitasatosporales</taxon>
        <taxon>Streptomycetaceae</taxon>
        <taxon>Streptomyces</taxon>
    </lineage>
</organism>
<name>A0A6G3SVH9_STRAQ</name>
<evidence type="ECO:0000256" key="3">
    <source>
        <dbReference type="ARBA" id="ARBA00022741"/>
    </source>
</evidence>
<gene>
    <name evidence="9" type="ORF">G3I43_22240</name>
</gene>
<dbReference type="InterPro" id="IPR027417">
    <property type="entry name" value="P-loop_NTPase"/>
</dbReference>
<evidence type="ECO:0000256" key="7">
    <source>
        <dbReference type="SAM" id="Phobius"/>
    </source>
</evidence>
<feature type="transmembrane region" description="Helical" evidence="7">
    <location>
        <begin position="257"/>
        <end position="276"/>
    </location>
</feature>
<keyword evidence="6 7" id="KW-0472">Membrane</keyword>
<feature type="transmembrane region" description="Helical" evidence="7">
    <location>
        <begin position="20"/>
        <end position="45"/>
    </location>
</feature>
<keyword evidence="5 7" id="KW-1133">Transmembrane helix</keyword>
<dbReference type="RefSeq" id="WP_164258500.1">
    <property type="nucleotide sequence ID" value="NZ_JAAGMK010000645.1"/>
</dbReference>
<keyword evidence="3" id="KW-0547">Nucleotide-binding</keyword>
<dbReference type="GO" id="GO:0005886">
    <property type="term" value="C:plasma membrane"/>
    <property type="evidence" value="ECO:0007669"/>
    <property type="project" value="UniProtKB-SubCell"/>
</dbReference>
<dbReference type="PANTHER" id="PTHR24221:SF646">
    <property type="entry name" value="HAEMOLYSIN SECRETION ATP-BINDING PROTEIN"/>
    <property type="match status" value="1"/>
</dbReference>
<evidence type="ECO:0000256" key="6">
    <source>
        <dbReference type="ARBA" id="ARBA00023136"/>
    </source>
</evidence>
<dbReference type="EMBL" id="JAAGMK010000645">
    <property type="protein sequence ID" value="NEB86873.1"/>
    <property type="molecule type" value="Genomic_DNA"/>
</dbReference>
<dbReference type="AlphaFoldDB" id="A0A6G3SVH9"/>
<feature type="transmembrane region" description="Helical" evidence="7">
    <location>
        <begin position="57"/>
        <end position="76"/>
    </location>
</feature>
<comment type="subcellular location">
    <subcellularLocation>
        <location evidence="1">Cell membrane</location>
        <topology evidence="1">Multi-pass membrane protein</topology>
    </subcellularLocation>
</comment>
<feature type="transmembrane region" description="Helical" evidence="7">
    <location>
        <begin position="282"/>
        <end position="303"/>
    </location>
</feature>
<dbReference type="PANTHER" id="PTHR24221">
    <property type="entry name" value="ATP-BINDING CASSETTE SUB-FAMILY B"/>
    <property type="match status" value="1"/>
</dbReference>